<keyword evidence="2" id="KW-0813">Transport</keyword>
<keyword evidence="6" id="KW-0406">Ion transport</keyword>
<feature type="transmembrane region" description="Helical" evidence="8">
    <location>
        <begin position="92"/>
        <end position="119"/>
    </location>
</feature>
<proteinExistence type="predicted"/>
<feature type="transmembrane region" description="Helical" evidence="8">
    <location>
        <begin position="33"/>
        <end position="55"/>
    </location>
</feature>
<evidence type="ECO:0000256" key="3">
    <source>
        <dbReference type="ARBA" id="ARBA00022449"/>
    </source>
</evidence>
<keyword evidence="11" id="KW-1185">Reference proteome</keyword>
<feature type="transmembrane region" description="Helical" evidence="8">
    <location>
        <begin position="168"/>
        <end position="190"/>
    </location>
</feature>
<evidence type="ECO:0000256" key="5">
    <source>
        <dbReference type="ARBA" id="ARBA00022989"/>
    </source>
</evidence>
<feature type="domain" description="Cation/H+ exchanger transmembrane" evidence="9">
    <location>
        <begin position="15"/>
        <end position="389"/>
    </location>
</feature>
<feature type="transmembrane region" description="Helical" evidence="8">
    <location>
        <begin position="340"/>
        <end position="357"/>
    </location>
</feature>
<dbReference type="PANTHER" id="PTHR32507">
    <property type="entry name" value="NA(+)/H(+) ANTIPORTER 1"/>
    <property type="match status" value="1"/>
</dbReference>
<dbReference type="PANTHER" id="PTHR32507:SF8">
    <property type="entry name" value="CNH1P"/>
    <property type="match status" value="1"/>
</dbReference>
<comment type="caution">
    <text evidence="10">The sequence shown here is derived from an EMBL/GenBank/DDBJ whole genome shotgun (WGS) entry which is preliminary data.</text>
</comment>
<feature type="transmembrane region" description="Helical" evidence="8">
    <location>
        <begin position="280"/>
        <end position="298"/>
    </location>
</feature>
<dbReference type="GO" id="GO:1902600">
    <property type="term" value="P:proton transmembrane transport"/>
    <property type="evidence" value="ECO:0007669"/>
    <property type="project" value="InterPro"/>
</dbReference>
<dbReference type="GO" id="GO:0015297">
    <property type="term" value="F:antiporter activity"/>
    <property type="evidence" value="ECO:0007669"/>
    <property type="project" value="UniProtKB-KW"/>
</dbReference>
<keyword evidence="7 8" id="KW-0472">Membrane</keyword>
<dbReference type="AlphaFoldDB" id="E2SAC0"/>
<name>E2SAC0_9ACTN</name>
<accession>E2SAC0</accession>
<evidence type="ECO:0000313" key="11">
    <source>
        <dbReference type="Proteomes" id="UP000003111"/>
    </source>
</evidence>
<feature type="transmembrane region" description="Helical" evidence="8">
    <location>
        <begin position="196"/>
        <end position="214"/>
    </location>
</feature>
<evidence type="ECO:0000256" key="8">
    <source>
        <dbReference type="SAM" id="Phobius"/>
    </source>
</evidence>
<dbReference type="EMBL" id="ACLF03000003">
    <property type="protein sequence ID" value="EFQ84194.1"/>
    <property type="molecule type" value="Genomic_DNA"/>
</dbReference>
<evidence type="ECO:0000256" key="6">
    <source>
        <dbReference type="ARBA" id="ARBA00023065"/>
    </source>
</evidence>
<evidence type="ECO:0000256" key="1">
    <source>
        <dbReference type="ARBA" id="ARBA00004651"/>
    </source>
</evidence>
<reference evidence="10" key="1">
    <citation type="submission" date="2010-08" db="EMBL/GenBank/DDBJ databases">
        <authorList>
            <person name="Muzny D."/>
            <person name="Qin X."/>
            <person name="Buhay C."/>
            <person name="Dugan-Rocha S."/>
            <person name="Ding Y."/>
            <person name="Chen G."/>
            <person name="Hawes A."/>
            <person name="Holder M."/>
            <person name="Jhangiani S."/>
            <person name="Johnson A."/>
            <person name="Khan Z."/>
            <person name="Li Z."/>
            <person name="Liu W."/>
            <person name="Liu X."/>
            <person name="Perez L."/>
            <person name="Shen H."/>
            <person name="Wang Q."/>
            <person name="Watt J."/>
            <person name="Xi L."/>
            <person name="Xin Y."/>
            <person name="Zhou J."/>
            <person name="Deng J."/>
            <person name="Jiang H."/>
            <person name="Liu Y."/>
            <person name="Qu J."/>
            <person name="Song X.-Z."/>
            <person name="Zhang L."/>
            <person name="Villasana D."/>
            <person name="Johnson A."/>
            <person name="Liu J."/>
            <person name="Liyanage D."/>
            <person name="Lorensuhewa L."/>
            <person name="Robinson T."/>
            <person name="Song A."/>
            <person name="Song B.-B."/>
            <person name="Dinh H."/>
            <person name="Thornton R."/>
            <person name="Coyle M."/>
            <person name="Francisco L."/>
            <person name="Jackson L."/>
            <person name="Javaid M."/>
            <person name="Korchina V."/>
            <person name="Kovar C."/>
            <person name="Mata R."/>
            <person name="Mathew T."/>
            <person name="Ngo R."/>
            <person name="Nguyen L."/>
            <person name="Nguyen N."/>
            <person name="Okwuonu G."/>
            <person name="Ongeri F."/>
            <person name="Pham C."/>
            <person name="Simmons D."/>
            <person name="Wilczek-Boney K."/>
            <person name="Hale W."/>
            <person name="Jakkamsetti A."/>
            <person name="Pham P."/>
            <person name="Ruth R."/>
            <person name="San Lucas F."/>
            <person name="Warren J."/>
            <person name="Zhang J."/>
            <person name="Zhao Z."/>
            <person name="Zhou C."/>
            <person name="Zhu D."/>
            <person name="Lee S."/>
            <person name="Bess C."/>
            <person name="Blankenburg K."/>
            <person name="Forbes L."/>
            <person name="Fu Q."/>
            <person name="Gubbala S."/>
            <person name="Hirani K."/>
            <person name="Jayaseelan J.C."/>
            <person name="Lara F."/>
            <person name="Munidasa M."/>
            <person name="Palculict T."/>
            <person name="Patil S."/>
            <person name="Pu L.-L."/>
            <person name="Saada N."/>
            <person name="Tang L."/>
            <person name="Weissenberger G."/>
            <person name="Zhu Y."/>
            <person name="Hemphill L."/>
            <person name="Shang Y."/>
            <person name="Youmans B."/>
            <person name="Ayvaz T."/>
            <person name="Ross M."/>
            <person name="Santibanez J."/>
            <person name="Aqrawi P."/>
            <person name="Gross S."/>
            <person name="Joshi V."/>
            <person name="Fowler G."/>
            <person name="Nazareth L."/>
            <person name="Reid J."/>
            <person name="Worley K."/>
            <person name="Petrosino J."/>
            <person name="Highlander S."/>
            <person name="Gibbs R."/>
        </authorList>
    </citation>
    <scope>NUCLEOTIDE SEQUENCE [LARGE SCALE GENOMIC DNA]</scope>
    <source>
        <strain evidence="10">DSM 15272</strain>
    </source>
</reference>
<dbReference type="GO" id="GO:0005886">
    <property type="term" value="C:plasma membrane"/>
    <property type="evidence" value="ECO:0007669"/>
    <property type="project" value="UniProtKB-SubCell"/>
</dbReference>
<sequence length="399" mass="41014">MLDLLLLVVGLLGLVVAVLSRTLRRLPFSEPLVALGVGLLLGPSVTGALDVPSVVAEPGPLHEGARVLLAVSVMAVALRYPVSVLARRARPLVWLLLVAMPAMAVVSSVVSGWILGVWLGTAALIGAAICPTDPVLASSAVTGEPAERDLPAADREILSVESGANDGLALPLVLGAVAIAGPATAGAAAVESLRQVLGAVVIGAVIGWLGGHALRRGEQRGATAHGPALILTLVLALAILGAAGLTHTDGVLAVFVGGLVFNLVSSATERTSEVAIDEAVNRFVVLPLFVVLGASAPWQDWWDLGWRGPALVVAVLALRRVPVLLLLARPLGLPWRDALFVGWFGPVGVSAIFYLTLEAERLDLPPVVLAAGSLVVVASTVAHGLTASPGRALYRWSSR</sequence>
<evidence type="ECO:0000256" key="4">
    <source>
        <dbReference type="ARBA" id="ARBA00022692"/>
    </source>
</evidence>
<feature type="transmembrane region" description="Helical" evidence="8">
    <location>
        <begin position="251"/>
        <end position="268"/>
    </location>
</feature>
<keyword evidence="4 8" id="KW-0812">Transmembrane</keyword>
<evidence type="ECO:0000256" key="2">
    <source>
        <dbReference type="ARBA" id="ARBA00022448"/>
    </source>
</evidence>
<protein>
    <submittedName>
        <fullName evidence="10">Transporter, CPA2 family</fullName>
    </submittedName>
</protein>
<dbReference type="STRING" id="585531.HMPREF0063_10910"/>
<dbReference type="HOGENOM" id="CLU_008635_5_0_11"/>
<feature type="transmembrane region" description="Helical" evidence="8">
    <location>
        <begin position="369"/>
        <end position="394"/>
    </location>
</feature>
<dbReference type="InterPro" id="IPR006153">
    <property type="entry name" value="Cation/H_exchanger_TM"/>
</dbReference>
<organism evidence="10 11">
    <name type="scientific">Aeromicrobium marinum DSM 15272</name>
    <dbReference type="NCBI Taxonomy" id="585531"/>
    <lineage>
        <taxon>Bacteria</taxon>
        <taxon>Bacillati</taxon>
        <taxon>Actinomycetota</taxon>
        <taxon>Actinomycetes</taxon>
        <taxon>Propionibacteriales</taxon>
        <taxon>Nocardioidaceae</taxon>
        <taxon>Aeromicrobium</taxon>
    </lineage>
</organism>
<dbReference type="eggNOG" id="COG0025">
    <property type="taxonomic scope" value="Bacteria"/>
</dbReference>
<evidence type="ECO:0000256" key="7">
    <source>
        <dbReference type="ARBA" id="ARBA00023136"/>
    </source>
</evidence>
<feature type="transmembrane region" description="Helical" evidence="8">
    <location>
        <begin position="67"/>
        <end position="86"/>
    </location>
</feature>
<keyword evidence="3" id="KW-0050">Antiport</keyword>
<dbReference type="RefSeq" id="WP_007077932.1">
    <property type="nucleotide sequence ID" value="NZ_CM001024.1"/>
</dbReference>
<evidence type="ECO:0000259" key="9">
    <source>
        <dbReference type="Pfam" id="PF00999"/>
    </source>
</evidence>
<comment type="subcellular location">
    <subcellularLocation>
        <location evidence="1">Cell membrane</location>
        <topology evidence="1">Multi-pass membrane protein</topology>
    </subcellularLocation>
</comment>
<gene>
    <name evidence="10" type="ORF">HMPREF0063_10910</name>
</gene>
<dbReference type="Pfam" id="PF00999">
    <property type="entry name" value="Na_H_Exchanger"/>
    <property type="match status" value="1"/>
</dbReference>
<evidence type="ECO:0000313" key="10">
    <source>
        <dbReference type="EMBL" id="EFQ84194.1"/>
    </source>
</evidence>
<keyword evidence="5 8" id="KW-1133">Transmembrane helix</keyword>
<dbReference type="Proteomes" id="UP000003111">
    <property type="component" value="Unassembled WGS sequence"/>
</dbReference>